<evidence type="ECO:0008006" key="2">
    <source>
        <dbReference type="Google" id="ProtNLM"/>
    </source>
</evidence>
<reference evidence="1" key="1">
    <citation type="journal article" date="2014" name="Front. Microbiol.">
        <title>High frequency of phylogenetically diverse reductive dehalogenase-homologous genes in deep subseafloor sedimentary metagenomes.</title>
        <authorList>
            <person name="Kawai M."/>
            <person name="Futagami T."/>
            <person name="Toyoda A."/>
            <person name="Takaki Y."/>
            <person name="Nishi S."/>
            <person name="Hori S."/>
            <person name="Arai W."/>
            <person name="Tsubouchi T."/>
            <person name="Morono Y."/>
            <person name="Uchiyama I."/>
            <person name="Ito T."/>
            <person name="Fujiyama A."/>
            <person name="Inagaki F."/>
            <person name="Takami H."/>
        </authorList>
    </citation>
    <scope>NUCLEOTIDE SEQUENCE</scope>
    <source>
        <strain evidence="1">Expedition CK06-06</strain>
    </source>
</reference>
<protein>
    <recommendedName>
        <fullName evidence="2">Anticodon-binding domain-containing protein</fullName>
    </recommendedName>
</protein>
<accession>X1N8K4</accession>
<organism evidence="1">
    <name type="scientific">marine sediment metagenome</name>
    <dbReference type="NCBI Taxonomy" id="412755"/>
    <lineage>
        <taxon>unclassified sequences</taxon>
        <taxon>metagenomes</taxon>
        <taxon>ecological metagenomes</taxon>
    </lineage>
</organism>
<sequence>TLETNSVEIKWRSEKEAQLLPLEEITAKLKGLVSEALSKLSN</sequence>
<gene>
    <name evidence="1" type="ORF">S06H3_22497</name>
</gene>
<proteinExistence type="predicted"/>
<evidence type="ECO:0000313" key="1">
    <source>
        <dbReference type="EMBL" id="GAI14949.1"/>
    </source>
</evidence>
<feature type="non-terminal residue" evidence="1">
    <location>
        <position position="1"/>
    </location>
</feature>
<name>X1N8K4_9ZZZZ</name>
<comment type="caution">
    <text evidence="1">The sequence shown here is derived from an EMBL/GenBank/DDBJ whole genome shotgun (WGS) entry which is preliminary data.</text>
</comment>
<dbReference type="AlphaFoldDB" id="X1N8K4"/>
<dbReference type="EMBL" id="BARV01012038">
    <property type="protein sequence ID" value="GAI14949.1"/>
    <property type="molecule type" value="Genomic_DNA"/>
</dbReference>